<protein>
    <submittedName>
        <fullName evidence="1">Uncharacterized protein</fullName>
    </submittedName>
</protein>
<name>A0A0J1CVE7_9BURK</name>
<keyword evidence="2" id="KW-1185">Reference proteome</keyword>
<evidence type="ECO:0000313" key="2">
    <source>
        <dbReference type="Proteomes" id="UP000035963"/>
    </source>
</evidence>
<evidence type="ECO:0000313" key="1">
    <source>
        <dbReference type="EMBL" id="KLU24301.1"/>
    </source>
</evidence>
<dbReference type="PATRIC" id="fig|908627.4.peg.4662"/>
<dbReference type="RefSeq" id="WP_047848586.1">
    <property type="nucleotide sequence ID" value="NZ_AEJF01000129.1"/>
</dbReference>
<dbReference type="EMBL" id="AEJF01000129">
    <property type="protein sequence ID" value="KLU24301.1"/>
    <property type="molecule type" value="Genomic_DNA"/>
</dbReference>
<gene>
    <name evidence="1" type="ORF">EOS_20800</name>
</gene>
<dbReference type="OrthoDB" id="9024812at2"/>
<dbReference type="Proteomes" id="UP000035963">
    <property type="component" value="Unassembled WGS sequence"/>
</dbReference>
<proteinExistence type="predicted"/>
<comment type="caution">
    <text evidence="1">The sequence shown here is derived from an EMBL/GenBank/DDBJ whole genome shotgun (WGS) entry which is preliminary data.</text>
</comment>
<organism evidence="1 2">
    <name type="scientific">Caballeronia mineralivorans PML1(12)</name>
    <dbReference type="NCBI Taxonomy" id="908627"/>
    <lineage>
        <taxon>Bacteria</taxon>
        <taxon>Pseudomonadati</taxon>
        <taxon>Pseudomonadota</taxon>
        <taxon>Betaproteobacteria</taxon>
        <taxon>Burkholderiales</taxon>
        <taxon>Burkholderiaceae</taxon>
        <taxon>Caballeronia</taxon>
    </lineage>
</organism>
<dbReference type="AlphaFoldDB" id="A0A0J1CVE7"/>
<sequence length="108" mass="12509">MANLLDYGSTWSKTAKYLREARANLSESAEGVCADEIVEFEEYLSHNEFELALDALEVAFDKGDAANWRVLEYMGMAAFSMQLFDRQRRYDDRLTQARGWPYKTPVPR</sequence>
<reference evidence="1 2" key="1">
    <citation type="journal article" date="2015" name="Genome Announc.">
        <title>Draft Genome Sequence of Burkholderia sp. Strain PML1(12), an Ectomycorrhizosphere-Inhabiting Bacterium with Effective Mineral-Weathering Ability.</title>
        <authorList>
            <person name="Uroz S."/>
            <person name="Oger P."/>
        </authorList>
    </citation>
    <scope>NUCLEOTIDE SEQUENCE [LARGE SCALE GENOMIC DNA]</scope>
    <source>
        <strain evidence="2">PML1(12)</strain>
    </source>
</reference>
<accession>A0A0J1CVE7</accession>